<dbReference type="EMBL" id="BAAAEN010000006">
    <property type="protein sequence ID" value="GAA0504146.1"/>
    <property type="molecule type" value="Genomic_DNA"/>
</dbReference>
<organism evidence="3 4">
    <name type="scientific">Pigmentiphaga daeguensis</name>
    <dbReference type="NCBI Taxonomy" id="414049"/>
    <lineage>
        <taxon>Bacteria</taxon>
        <taxon>Pseudomonadati</taxon>
        <taxon>Pseudomonadota</taxon>
        <taxon>Betaproteobacteria</taxon>
        <taxon>Burkholderiales</taxon>
        <taxon>Alcaligenaceae</taxon>
        <taxon>Pigmentiphaga</taxon>
    </lineage>
</organism>
<accession>A0ABP3LNE9</accession>
<evidence type="ECO:0000313" key="4">
    <source>
        <dbReference type="Proteomes" id="UP001501706"/>
    </source>
</evidence>
<dbReference type="RefSeq" id="WP_279817865.1">
    <property type="nucleotide sequence ID" value="NZ_BAAAEN010000006.1"/>
</dbReference>
<dbReference type="Pfam" id="PF13561">
    <property type="entry name" value="adh_short_C2"/>
    <property type="match status" value="1"/>
</dbReference>
<dbReference type="PANTHER" id="PTHR42760">
    <property type="entry name" value="SHORT-CHAIN DEHYDROGENASES/REDUCTASES FAMILY MEMBER"/>
    <property type="match status" value="1"/>
</dbReference>
<protein>
    <recommendedName>
        <fullName evidence="5">SDR family oxidoreductase</fullName>
    </recommendedName>
</protein>
<dbReference type="CDD" id="cd05233">
    <property type="entry name" value="SDR_c"/>
    <property type="match status" value="1"/>
</dbReference>
<dbReference type="SUPFAM" id="SSF51735">
    <property type="entry name" value="NAD(P)-binding Rossmann-fold domains"/>
    <property type="match status" value="1"/>
</dbReference>
<evidence type="ECO:0000256" key="2">
    <source>
        <dbReference type="ARBA" id="ARBA00023002"/>
    </source>
</evidence>
<dbReference type="InterPro" id="IPR036291">
    <property type="entry name" value="NAD(P)-bd_dom_sf"/>
</dbReference>
<comment type="caution">
    <text evidence="3">The sequence shown here is derived from an EMBL/GenBank/DDBJ whole genome shotgun (WGS) entry which is preliminary data.</text>
</comment>
<sequence>MLLQDKTAIVYAADVAAKAGRIDVSLNAASIRGDLQGTPLLDMAMADFMAPVETGVRANFLTMRGAARHMVRQGHGVILALSATSAGLSGRDRVYHRTGGFAVACTAIEAMARTFAGELGRHGVRVVCLRSDALPETWPPEAEAELREIRDYMNAGTALGRLPRIAEVADAAAFAASDRAGAMTGAIVNLTCGSIMDAD</sequence>
<keyword evidence="4" id="KW-1185">Reference proteome</keyword>
<gene>
    <name evidence="3" type="ORF">GCM10009097_21250</name>
</gene>
<comment type="similarity">
    <text evidence="1">Belongs to the short-chain dehydrogenases/reductases (SDR) family.</text>
</comment>
<evidence type="ECO:0000313" key="3">
    <source>
        <dbReference type="EMBL" id="GAA0504146.1"/>
    </source>
</evidence>
<dbReference type="Proteomes" id="UP001501706">
    <property type="component" value="Unassembled WGS sequence"/>
</dbReference>
<dbReference type="PANTHER" id="PTHR42760:SF133">
    <property type="entry name" value="3-OXOACYL-[ACYL-CARRIER-PROTEIN] REDUCTASE"/>
    <property type="match status" value="1"/>
</dbReference>
<evidence type="ECO:0008006" key="5">
    <source>
        <dbReference type="Google" id="ProtNLM"/>
    </source>
</evidence>
<proteinExistence type="inferred from homology"/>
<evidence type="ECO:0000256" key="1">
    <source>
        <dbReference type="ARBA" id="ARBA00006484"/>
    </source>
</evidence>
<dbReference type="PRINTS" id="PR00081">
    <property type="entry name" value="GDHRDH"/>
</dbReference>
<keyword evidence="2" id="KW-0560">Oxidoreductase</keyword>
<name>A0ABP3LNE9_9BURK</name>
<reference evidence="4" key="1">
    <citation type="journal article" date="2019" name="Int. J. Syst. Evol. Microbiol.">
        <title>The Global Catalogue of Microorganisms (GCM) 10K type strain sequencing project: providing services to taxonomists for standard genome sequencing and annotation.</title>
        <authorList>
            <consortium name="The Broad Institute Genomics Platform"/>
            <consortium name="The Broad Institute Genome Sequencing Center for Infectious Disease"/>
            <person name="Wu L."/>
            <person name="Ma J."/>
        </authorList>
    </citation>
    <scope>NUCLEOTIDE SEQUENCE [LARGE SCALE GENOMIC DNA]</scope>
    <source>
        <strain evidence="4">JCM 14330</strain>
    </source>
</reference>
<dbReference type="InterPro" id="IPR002347">
    <property type="entry name" value="SDR_fam"/>
</dbReference>
<dbReference type="Gene3D" id="3.40.50.720">
    <property type="entry name" value="NAD(P)-binding Rossmann-like Domain"/>
    <property type="match status" value="1"/>
</dbReference>